<dbReference type="AlphaFoldDB" id="A0A6A5WN03"/>
<organism evidence="2 3">
    <name type="scientific">Amniculicola lignicola CBS 123094</name>
    <dbReference type="NCBI Taxonomy" id="1392246"/>
    <lineage>
        <taxon>Eukaryota</taxon>
        <taxon>Fungi</taxon>
        <taxon>Dikarya</taxon>
        <taxon>Ascomycota</taxon>
        <taxon>Pezizomycotina</taxon>
        <taxon>Dothideomycetes</taxon>
        <taxon>Pleosporomycetidae</taxon>
        <taxon>Pleosporales</taxon>
        <taxon>Amniculicolaceae</taxon>
        <taxon>Amniculicola</taxon>
    </lineage>
</organism>
<feature type="compositionally biased region" description="Basic and acidic residues" evidence="1">
    <location>
        <begin position="13"/>
        <end position="31"/>
    </location>
</feature>
<accession>A0A6A5WN03</accession>
<sequence>MSIFSRMKKAKKAAAEHKKVAIQEQKEEIEKPPPVPYKHIPTHAAQDALSAMPTVWGPKETRARIAAARKRMSEVTASAPASVRNSSSTSDMSFTPRPMYRSQSDMSMFSIMRQPQSSHQLRPGKGQQSQSAIPPVPALPHMPSGKRRAKSSNEPAAFVQPRNAPSAPPRRQKPHHSNSSVSSVRRKSPLSNVSLDQAHGQTDDLSSRTSEGSACSSAASTASFVETAPVRKQKPHVGILKLPMPSFVTEKRSPIVEISSPYGVDDEHSRLSSPSIPTWRYEDFVRPTEEPVRLETIPRSFSSGMFHRKPESITGV</sequence>
<evidence type="ECO:0000313" key="3">
    <source>
        <dbReference type="Proteomes" id="UP000799779"/>
    </source>
</evidence>
<keyword evidence="3" id="KW-1185">Reference proteome</keyword>
<dbReference type="EMBL" id="ML977577">
    <property type="protein sequence ID" value="KAF2002398.1"/>
    <property type="molecule type" value="Genomic_DNA"/>
</dbReference>
<dbReference type="OrthoDB" id="5225441at2759"/>
<proteinExistence type="predicted"/>
<evidence type="ECO:0000256" key="1">
    <source>
        <dbReference type="SAM" id="MobiDB-lite"/>
    </source>
</evidence>
<feature type="compositionally biased region" description="Basic residues" evidence="1">
    <location>
        <begin position="1"/>
        <end position="12"/>
    </location>
</feature>
<feature type="region of interest" description="Disordered" evidence="1">
    <location>
        <begin position="67"/>
        <end position="233"/>
    </location>
</feature>
<gene>
    <name evidence="2" type="ORF">P154DRAFT_573972</name>
</gene>
<evidence type="ECO:0000313" key="2">
    <source>
        <dbReference type="EMBL" id="KAF2002398.1"/>
    </source>
</evidence>
<feature type="compositionally biased region" description="Polar residues" evidence="1">
    <location>
        <begin position="83"/>
        <end position="93"/>
    </location>
</feature>
<protein>
    <submittedName>
        <fullName evidence="2">Uncharacterized protein</fullName>
    </submittedName>
</protein>
<feature type="compositionally biased region" description="Low complexity" evidence="1">
    <location>
        <begin position="210"/>
        <end position="223"/>
    </location>
</feature>
<name>A0A6A5WN03_9PLEO</name>
<reference evidence="2" key="1">
    <citation type="journal article" date="2020" name="Stud. Mycol.">
        <title>101 Dothideomycetes genomes: a test case for predicting lifestyles and emergence of pathogens.</title>
        <authorList>
            <person name="Haridas S."/>
            <person name="Albert R."/>
            <person name="Binder M."/>
            <person name="Bloem J."/>
            <person name="Labutti K."/>
            <person name="Salamov A."/>
            <person name="Andreopoulos B."/>
            <person name="Baker S."/>
            <person name="Barry K."/>
            <person name="Bills G."/>
            <person name="Bluhm B."/>
            <person name="Cannon C."/>
            <person name="Castanera R."/>
            <person name="Culley D."/>
            <person name="Daum C."/>
            <person name="Ezra D."/>
            <person name="Gonzalez J."/>
            <person name="Henrissat B."/>
            <person name="Kuo A."/>
            <person name="Liang C."/>
            <person name="Lipzen A."/>
            <person name="Lutzoni F."/>
            <person name="Magnuson J."/>
            <person name="Mondo S."/>
            <person name="Nolan M."/>
            <person name="Ohm R."/>
            <person name="Pangilinan J."/>
            <person name="Park H.-J."/>
            <person name="Ramirez L."/>
            <person name="Alfaro M."/>
            <person name="Sun H."/>
            <person name="Tritt A."/>
            <person name="Yoshinaga Y."/>
            <person name="Zwiers L.-H."/>
            <person name="Turgeon B."/>
            <person name="Goodwin S."/>
            <person name="Spatafora J."/>
            <person name="Crous P."/>
            <person name="Grigoriev I."/>
        </authorList>
    </citation>
    <scope>NUCLEOTIDE SEQUENCE</scope>
    <source>
        <strain evidence="2">CBS 123094</strain>
    </source>
</reference>
<feature type="region of interest" description="Disordered" evidence="1">
    <location>
        <begin position="1"/>
        <end position="40"/>
    </location>
</feature>
<feature type="compositionally biased region" description="Polar residues" evidence="1">
    <location>
        <begin position="101"/>
        <end position="132"/>
    </location>
</feature>
<dbReference type="Proteomes" id="UP000799779">
    <property type="component" value="Unassembled WGS sequence"/>
</dbReference>